<dbReference type="RefSeq" id="WP_078236838.1">
    <property type="nucleotide sequence ID" value="NZ_MUYA01000007.1"/>
</dbReference>
<dbReference type="Pfam" id="PF08942">
    <property type="entry name" value="DUF1919"/>
    <property type="match status" value="1"/>
</dbReference>
<name>A0A1T0AT61_9PAST</name>
<protein>
    <submittedName>
        <fullName evidence="1">Exopolysaccharide biosynthesis protein</fullName>
    </submittedName>
</protein>
<dbReference type="Proteomes" id="UP000190867">
    <property type="component" value="Unassembled WGS sequence"/>
</dbReference>
<dbReference type="AlphaFoldDB" id="A0A1T0AT61"/>
<comment type="caution">
    <text evidence="1">The sequence shown here is derived from an EMBL/GenBank/DDBJ whole genome shotgun (WGS) entry which is preliminary data.</text>
</comment>
<evidence type="ECO:0000313" key="2">
    <source>
        <dbReference type="Proteomes" id="UP000190867"/>
    </source>
</evidence>
<dbReference type="SUPFAM" id="SSF142795">
    <property type="entry name" value="CAC2185-like"/>
    <property type="match status" value="1"/>
</dbReference>
<dbReference type="STRING" id="734.B0187_05380"/>
<dbReference type="OrthoDB" id="6636518at2"/>
<sequence length="203" mass="24177">MNLIKKISNKLCRIWINQRLRKRLDQHHFSVVSSNCVGALMLHDLGEQFRSPFVNLYLTPKDFIRYLQNIEHYQQVELVFPPQEKAYPVGQLGDLTVHFMHYHSAQEAKEKWQARAKRLNLGQLFIIMTDRDGCTLDDLKAFDALPFKNKVVFTHKAYPEIRSAFWIKGFEHQHQVGDLFEFSGWFGKKYYDQFDYVKWFNQA</sequence>
<keyword evidence="2" id="KW-1185">Reference proteome</keyword>
<dbReference type="EMBL" id="MUYA01000007">
    <property type="protein sequence ID" value="OOR99190.1"/>
    <property type="molecule type" value="Genomic_DNA"/>
</dbReference>
<proteinExistence type="predicted"/>
<dbReference type="InterPro" id="IPR015037">
    <property type="entry name" value="DUF1919"/>
</dbReference>
<accession>A0A1T0AT61</accession>
<reference evidence="1 2" key="1">
    <citation type="submission" date="2017-02" db="EMBL/GenBank/DDBJ databases">
        <title>Draft genome sequence of Haemophilus paracuniculus CCUG 43573 type strain.</title>
        <authorList>
            <person name="Engstrom-Jakobsson H."/>
            <person name="Salva-Serra F."/>
            <person name="Thorell K."/>
            <person name="Gonzales-Siles L."/>
            <person name="Karlsson R."/>
            <person name="Boulund F."/>
            <person name="Engstrand L."/>
            <person name="Kristiansson E."/>
            <person name="Moore E."/>
        </authorList>
    </citation>
    <scope>NUCLEOTIDE SEQUENCE [LARGE SCALE GENOMIC DNA]</scope>
    <source>
        <strain evidence="1 2">CCUG 43573</strain>
    </source>
</reference>
<dbReference type="InterPro" id="IPR037226">
    <property type="entry name" value="CAC2185-like_sf"/>
</dbReference>
<evidence type="ECO:0000313" key="1">
    <source>
        <dbReference type="EMBL" id="OOR99190.1"/>
    </source>
</evidence>
<organism evidence="1 2">
    <name type="scientific">Haemophilus paracuniculus</name>
    <dbReference type="NCBI Taxonomy" id="734"/>
    <lineage>
        <taxon>Bacteria</taxon>
        <taxon>Pseudomonadati</taxon>
        <taxon>Pseudomonadota</taxon>
        <taxon>Gammaproteobacteria</taxon>
        <taxon>Pasteurellales</taxon>
        <taxon>Pasteurellaceae</taxon>
        <taxon>Haemophilus</taxon>
    </lineage>
</organism>
<gene>
    <name evidence="1" type="ORF">B0187_05380</name>
</gene>